<dbReference type="NCBIfam" id="TIGR00095">
    <property type="entry name" value="16S rRNA (guanine(966)-N(2))-methyltransferase RsmD"/>
    <property type="match status" value="1"/>
</dbReference>
<protein>
    <recommendedName>
        <fullName evidence="3">Ribosomal RNA small subunit methyltransferase D</fullName>
        <ecNumber evidence="3">2.1.1.171</ecNumber>
    </recommendedName>
</protein>
<dbReference type="RefSeq" id="WP_345315401.1">
    <property type="nucleotide sequence ID" value="NZ_BAABLF010000004.1"/>
</dbReference>
<evidence type="ECO:0000256" key="3">
    <source>
        <dbReference type="PIRNR" id="PIRNR004553"/>
    </source>
</evidence>
<evidence type="ECO:0000256" key="2">
    <source>
        <dbReference type="ARBA" id="ARBA00022679"/>
    </source>
</evidence>
<sequence length="207" mass="22790">MARAPRRESKPQSRNRAAGQIRIISGQWRGRRLPVGDKEGLRPTTDRVRETLFNWLMGEISGARVLDCFSGSGALALEALSRHAAHATLMELDPAVASQLKRNLAALGTHCGTVSQGDTLAQLARPASVPYDIVFVDPPFRQGLVSPCLTQLEQQGYLKPGSWIYVESESEAGALSVPAHWSLHREKSAGQVTYRLYQRQESQGEEQ</sequence>
<evidence type="ECO:0000313" key="5">
    <source>
        <dbReference type="Proteomes" id="UP001501600"/>
    </source>
</evidence>
<dbReference type="EC" id="2.1.1.171" evidence="3"/>
<comment type="catalytic activity">
    <reaction evidence="3">
        <text>guanosine(966) in 16S rRNA + S-adenosyl-L-methionine = N(2)-methylguanosine(966) in 16S rRNA + S-adenosyl-L-homocysteine + H(+)</text>
        <dbReference type="Rhea" id="RHEA:23548"/>
        <dbReference type="Rhea" id="RHEA-COMP:10211"/>
        <dbReference type="Rhea" id="RHEA-COMP:10212"/>
        <dbReference type="ChEBI" id="CHEBI:15378"/>
        <dbReference type="ChEBI" id="CHEBI:57856"/>
        <dbReference type="ChEBI" id="CHEBI:59789"/>
        <dbReference type="ChEBI" id="CHEBI:74269"/>
        <dbReference type="ChEBI" id="CHEBI:74481"/>
        <dbReference type="EC" id="2.1.1.171"/>
    </reaction>
</comment>
<dbReference type="PIRSF" id="PIRSF004553">
    <property type="entry name" value="CHP00095"/>
    <property type="match status" value="1"/>
</dbReference>
<keyword evidence="2 3" id="KW-0808">Transferase</keyword>
<name>A0ABP9RW51_9GAMM</name>
<keyword evidence="3" id="KW-0949">S-adenosyl-L-methionine</keyword>
<dbReference type="Proteomes" id="UP001501600">
    <property type="component" value="Unassembled WGS sequence"/>
</dbReference>
<accession>A0ABP9RW51</accession>
<comment type="similarity">
    <text evidence="3">Belongs to the methyltransferase superfamily. RsmD family.</text>
</comment>
<keyword evidence="3" id="KW-0698">rRNA processing</keyword>
<dbReference type="InterPro" id="IPR004398">
    <property type="entry name" value="RNA_MeTrfase_RsmD"/>
</dbReference>
<comment type="caution">
    <text evidence="4">The sequence shown here is derived from an EMBL/GenBank/DDBJ whole genome shotgun (WGS) entry which is preliminary data.</text>
</comment>
<keyword evidence="1 3" id="KW-0489">Methyltransferase</keyword>
<dbReference type="PANTHER" id="PTHR43542:SF1">
    <property type="entry name" value="METHYLTRANSFERASE"/>
    <property type="match status" value="1"/>
</dbReference>
<gene>
    <name evidence="4" type="primary">rsmD</name>
    <name evidence="4" type="ORF">GCM10025772_04370</name>
</gene>
<organism evidence="4 5">
    <name type="scientific">Ferrimonas gelatinilytica</name>
    <dbReference type="NCBI Taxonomy" id="1255257"/>
    <lineage>
        <taxon>Bacteria</taxon>
        <taxon>Pseudomonadati</taxon>
        <taxon>Pseudomonadota</taxon>
        <taxon>Gammaproteobacteria</taxon>
        <taxon>Alteromonadales</taxon>
        <taxon>Ferrimonadaceae</taxon>
        <taxon>Ferrimonas</taxon>
    </lineage>
</organism>
<keyword evidence="5" id="KW-1185">Reference proteome</keyword>
<dbReference type="CDD" id="cd02440">
    <property type="entry name" value="AdoMet_MTases"/>
    <property type="match status" value="1"/>
</dbReference>
<dbReference type="SUPFAM" id="SSF53335">
    <property type="entry name" value="S-adenosyl-L-methionine-dependent methyltransferases"/>
    <property type="match status" value="1"/>
</dbReference>
<dbReference type="EMBL" id="BAABLF010000004">
    <property type="protein sequence ID" value="GAA5187186.1"/>
    <property type="molecule type" value="Genomic_DNA"/>
</dbReference>
<dbReference type="Gene3D" id="3.40.50.150">
    <property type="entry name" value="Vaccinia Virus protein VP39"/>
    <property type="match status" value="1"/>
</dbReference>
<evidence type="ECO:0000256" key="1">
    <source>
        <dbReference type="ARBA" id="ARBA00022603"/>
    </source>
</evidence>
<dbReference type="InterPro" id="IPR029063">
    <property type="entry name" value="SAM-dependent_MTases_sf"/>
</dbReference>
<comment type="function">
    <text evidence="3">Specifically methylates the guanine in position 966 of 16S rRNA in the assembled 30S particle.</text>
</comment>
<dbReference type="Pfam" id="PF03602">
    <property type="entry name" value="Cons_hypoth95"/>
    <property type="match status" value="1"/>
</dbReference>
<dbReference type="PANTHER" id="PTHR43542">
    <property type="entry name" value="METHYLTRANSFERASE"/>
    <property type="match status" value="1"/>
</dbReference>
<reference evidence="5" key="1">
    <citation type="journal article" date="2019" name="Int. J. Syst. Evol. Microbiol.">
        <title>The Global Catalogue of Microorganisms (GCM) 10K type strain sequencing project: providing services to taxonomists for standard genome sequencing and annotation.</title>
        <authorList>
            <consortium name="The Broad Institute Genomics Platform"/>
            <consortium name="The Broad Institute Genome Sequencing Center for Infectious Disease"/>
            <person name="Wu L."/>
            <person name="Ma J."/>
        </authorList>
    </citation>
    <scope>NUCLEOTIDE SEQUENCE [LARGE SCALE GENOMIC DNA]</scope>
    <source>
        <strain evidence="5">JCM 18720</strain>
    </source>
</reference>
<evidence type="ECO:0000313" key="4">
    <source>
        <dbReference type="EMBL" id="GAA5187186.1"/>
    </source>
</evidence>
<proteinExistence type="inferred from homology"/>